<evidence type="ECO:0000259" key="1">
    <source>
        <dbReference type="Pfam" id="PF13619"/>
    </source>
</evidence>
<reference evidence="2 3" key="1">
    <citation type="submission" date="2017-05" db="EMBL/GenBank/DDBJ databases">
        <authorList>
            <person name="Chapman J."/>
            <person name="Chang C."/>
            <person name="Suresh T."/>
            <person name="Shishido T.C."/>
            <person name="Bindert I."/>
            <person name="Shaffer C.D."/>
            <person name="Weston-Hafer K.A."/>
            <person name="Russell D.A."/>
            <person name="Pope W.H."/>
            <person name="Jacobs-Sera D."/>
            <person name="Hendrix R.W."/>
            <person name="Hatfull G.F."/>
        </authorList>
    </citation>
    <scope>NUCLEOTIDE SEQUENCE [LARGE SCALE GENOMIC DNA]</scope>
</reference>
<evidence type="ECO:0000313" key="2">
    <source>
        <dbReference type="EMBL" id="ASR75609.1"/>
    </source>
</evidence>
<sequence>MTFNSYQFVYTESFGTPASSAIDSVYFDGNSGDMAIKFNHGHTTIYRGVPRSEFKAFNSAMSHGVFYNTRVKGAYPSSSYMQAEFVGRNQPKLATAEAQELEAVLAAPIQVTVNIYVNGDPEKIAEAVERLAPSIKAVQNWRG</sequence>
<dbReference type="Pfam" id="PF13619">
    <property type="entry name" value="KTSC"/>
    <property type="match status" value="1"/>
</dbReference>
<proteinExistence type="predicted"/>
<protein>
    <recommendedName>
        <fullName evidence="1">KTSC domain-containing protein</fullName>
    </recommendedName>
</protein>
<keyword evidence="3" id="KW-1185">Reference proteome</keyword>
<name>A0A222YWN2_9CAUD</name>
<dbReference type="OrthoDB" id="13581at10239"/>
<feature type="domain" description="KTSC" evidence="1">
    <location>
        <begin position="19"/>
        <end position="75"/>
    </location>
</feature>
<evidence type="ECO:0000313" key="3">
    <source>
        <dbReference type="Proteomes" id="UP000223009"/>
    </source>
</evidence>
<organism evidence="2 3">
    <name type="scientific">Streptomyces phage Mildred21</name>
    <dbReference type="NCBI Taxonomy" id="2023959"/>
    <lineage>
        <taxon>Viruses</taxon>
        <taxon>Duplodnaviria</taxon>
        <taxon>Heunggongvirae</taxon>
        <taxon>Uroviricota</taxon>
        <taxon>Caudoviricetes</taxon>
        <taxon>Stanwilliamsviridae</taxon>
        <taxon>Boydwoodruffvirinae</taxon>
        <taxon>Samistivirus</taxon>
        <taxon>Samistivirus mildred21</taxon>
    </lineage>
</organism>
<gene>
    <name evidence="2" type="ORF">SEA_MILDRED21_252</name>
</gene>
<dbReference type="InterPro" id="IPR025309">
    <property type="entry name" value="KTSC_dom"/>
</dbReference>
<accession>A0A222YWN2</accession>
<dbReference type="EMBL" id="MF155946">
    <property type="protein sequence ID" value="ASR75609.1"/>
    <property type="molecule type" value="Genomic_DNA"/>
</dbReference>
<dbReference type="Proteomes" id="UP000223009">
    <property type="component" value="Segment"/>
</dbReference>